<dbReference type="AlphaFoldDB" id="A0A1H2HZ21"/>
<evidence type="ECO:0000259" key="2">
    <source>
        <dbReference type="Pfam" id="PF22691"/>
    </source>
</evidence>
<dbReference type="Pfam" id="PF00108">
    <property type="entry name" value="Thiolase_N"/>
    <property type="match status" value="1"/>
</dbReference>
<dbReference type="PANTHER" id="PTHR42870">
    <property type="entry name" value="ACETYL-COA C-ACETYLTRANSFERASE"/>
    <property type="match status" value="1"/>
</dbReference>
<protein>
    <submittedName>
        <fullName evidence="3">Acetyl-CoA C-acetyltransferase</fullName>
    </submittedName>
</protein>
<evidence type="ECO:0000259" key="1">
    <source>
        <dbReference type="Pfam" id="PF00108"/>
    </source>
</evidence>
<dbReference type="SUPFAM" id="SSF53901">
    <property type="entry name" value="Thiolase-like"/>
    <property type="match status" value="1"/>
</dbReference>
<evidence type="ECO:0000313" key="4">
    <source>
        <dbReference type="Proteomes" id="UP000243232"/>
    </source>
</evidence>
<organism evidence="3 4">
    <name type="scientific">Pseudomonas pohangensis</name>
    <dbReference type="NCBI Taxonomy" id="364197"/>
    <lineage>
        <taxon>Bacteria</taxon>
        <taxon>Pseudomonadati</taxon>
        <taxon>Pseudomonadota</taxon>
        <taxon>Gammaproteobacteria</taxon>
        <taxon>Pseudomonadales</taxon>
        <taxon>Pseudomonadaceae</taxon>
        <taxon>Pseudomonas</taxon>
    </lineage>
</organism>
<keyword evidence="4" id="KW-1185">Reference proteome</keyword>
<dbReference type="Pfam" id="PF22691">
    <property type="entry name" value="Thiolase_C_1"/>
    <property type="match status" value="1"/>
</dbReference>
<accession>A0A1H2HZ21</accession>
<dbReference type="EMBL" id="LT629785">
    <property type="protein sequence ID" value="SDU36808.1"/>
    <property type="molecule type" value="Genomic_DNA"/>
</dbReference>
<dbReference type="Proteomes" id="UP000243232">
    <property type="component" value="Chromosome I"/>
</dbReference>
<dbReference type="RefSeq" id="WP_090198005.1">
    <property type="nucleotide sequence ID" value="NZ_LT629785.1"/>
</dbReference>
<reference evidence="4" key="1">
    <citation type="submission" date="2016-10" db="EMBL/GenBank/DDBJ databases">
        <authorList>
            <person name="Varghese N."/>
            <person name="Submissions S."/>
        </authorList>
    </citation>
    <scope>NUCLEOTIDE SEQUENCE [LARGE SCALE GENOMIC DNA]</scope>
    <source>
        <strain evidence="4">DSM 17875</strain>
    </source>
</reference>
<proteinExistence type="predicted"/>
<name>A0A1H2HZ21_9PSED</name>
<dbReference type="GO" id="GO:0003988">
    <property type="term" value="F:acetyl-CoA C-acyltransferase activity"/>
    <property type="evidence" value="ECO:0007669"/>
    <property type="project" value="UniProtKB-ARBA"/>
</dbReference>
<dbReference type="InterPro" id="IPR002155">
    <property type="entry name" value="Thiolase"/>
</dbReference>
<dbReference type="Gene3D" id="3.40.47.10">
    <property type="match status" value="1"/>
</dbReference>
<dbReference type="InterPro" id="IPR020616">
    <property type="entry name" value="Thiolase_N"/>
</dbReference>
<dbReference type="InterPro" id="IPR016039">
    <property type="entry name" value="Thiolase-like"/>
</dbReference>
<gene>
    <name evidence="3" type="ORF">SAMN05216296_3355</name>
</gene>
<evidence type="ECO:0000313" key="3">
    <source>
        <dbReference type="EMBL" id="SDU36808.1"/>
    </source>
</evidence>
<dbReference type="PANTHER" id="PTHR42870:SF1">
    <property type="entry name" value="NON-SPECIFIC LIPID-TRANSFER PROTEIN-LIKE 2"/>
    <property type="match status" value="1"/>
</dbReference>
<dbReference type="OrthoDB" id="7053663at2"/>
<dbReference type="PIRSF" id="PIRSF000429">
    <property type="entry name" value="Ac-CoA_Ac_transf"/>
    <property type="match status" value="1"/>
</dbReference>
<keyword evidence="3" id="KW-0808">Transferase</keyword>
<feature type="domain" description="Thiolase C-terminal" evidence="2">
    <location>
        <begin position="287"/>
        <end position="407"/>
    </location>
</feature>
<dbReference type="InterPro" id="IPR055140">
    <property type="entry name" value="Thiolase_C_2"/>
</dbReference>
<feature type="domain" description="Thiolase N-terminal" evidence="1">
    <location>
        <begin position="31"/>
        <end position="135"/>
    </location>
</feature>
<dbReference type="STRING" id="364197.SAMN05216296_3355"/>
<dbReference type="NCBIfam" id="NF004936">
    <property type="entry name" value="PRK06289.1"/>
    <property type="match status" value="1"/>
</dbReference>
<sequence length="409" mass="44238">MSRQVMILGGAQSDFARHWQREGSDLAAEMQRVVQQGLQACALPAAQVQAAHVGNFAAELFCHQGLLGGLLARCEPSWNELPIMRHEAACASGSMAILAAMATIESGRAECVCVLGIEQMRNVSGEQAAANLGTAAWHGHEAQDAKYLWPYMFEQIRQRYAEQHGLDSIYLQRIAEINLGNARRNPLAQTRDWQLQAEHFAANDEFNPRVEGELRRRDCAQISDGCAVVFLCSAEFARQHAQRLGRQAGYPAILGWGQRSSPLPLAEKLPPASAPGLMFPHLQSTIGDALQRAGLQDAWQLDVIETHDCFTISEYLALEHFGLAPAGKGWQRIEDGSIELGGRLPVNPGGGLIGGGHPVGATGVRMLLDAWRQVEGKAGDYQVEGARRAACLNIGGSFSAVASFVVGQN</sequence>
<dbReference type="CDD" id="cd00829">
    <property type="entry name" value="SCP-x_thiolase"/>
    <property type="match status" value="1"/>
</dbReference>